<dbReference type="InterPro" id="IPR001867">
    <property type="entry name" value="OmpR/PhoB-type_DNA-bd"/>
</dbReference>
<keyword evidence="1 3" id="KW-0238">DNA-binding</keyword>
<dbReference type="SMART" id="SM00862">
    <property type="entry name" value="Trans_reg_C"/>
    <property type="match status" value="1"/>
</dbReference>
<sequence>MCMNITVIDKHSSNYLSNFHKENGFGFHINTLFDIPSPVNTEQTDVFIIDCSTARHPDFSLTRELRSHSRSGIILIGKKNNPDDLIVALEMGADEYLAQPVNYRELSARIRNLGRWSRMSLEHPDNTNAKTDTQVSHFDGWQLDLVRQVLKSPTGQLTKLPKNEFTLLTILLNNRNKLMTREALLNSLYHREWHPSDRTIDMLIGKLRKKLNDYQKETALINTVYGVGYIFAAQTDVVPNPTPAPLKT</sequence>
<evidence type="ECO:0000256" key="2">
    <source>
        <dbReference type="PROSITE-ProRule" id="PRU00169"/>
    </source>
</evidence>
<name>A0A430KVT2_9GAMM</name>
<dbReference type="Gene3D" id="3.40.50.2300">
    <property type="match status" value="1"/>
</dbReference>
<dbReference type="AlphaFoldDB" id="A0A430KVT2"/>
<dbReference type="OrthoDB" id="9802426at2"/>
<evidence type="ECO:0000259" key="4">
    <source>
        <dbReference type="PROSITE" id="PS50110"/>
    </source>
</evidence>
<gene>
    <name evidence="6" type="ORF">EH243_00550</name>
</gene>
<dbReference type="SUPFAM" id="SSF46894">
    <property type="entry name" value="C-terminal effector domain of the bipartite response regulators"/>
    <property type="match status" value="1"/>
</dbReference>
<keyword evidence="2" id="KW-0597">Phosphoprotein</keyword>
<dbReference type="PANTHER" id="PTHR48111:SF58">
    <property type="entry name" value="TORCAD OPERON TRANSCRIPTIONAL REGULATORY PROTEIN TORR"/>
    <property type="match status" value="1"/>
</dbReference>
<dbReference type="PROSITE" id="PS50110">
    <property type="entry name" value="RESPONSE_REGULATORY"/>
    <property type="match status" value="1"/>
</dbReference>
<feature type="domain" description="Response regulatory" evidence="4">
    <location>
        <begin position="1"/>
        <end position="114"/>
    </location>
</feature>
<evidence type="ECO:0000313" key="7">
    <source>
        <dbReference type="Proteomes" id="UP000283087"/>
    </source>
</evidence>
<proteinExistence type="predicted"/>
<dbReference type="InterPro" id="IPR011006">
    <property type="entry name" value="CheY-like_superfamily"/>
</dbReference>
<dbReference type="Proteomes" id="UP000283087">
    <property type="component" value="Unassembled WGS sequence"/>
</dbReference>
<feature type="modified residue" description="4-aspartylphosphate" evidence="2">
    <location>
        <position position="50"/>
    </location>
</feature>
<feature type="domain" description="OmpR/PhoB-type" evidence="5">
    <location>
        <begin position="133"/>
        <end position="233"/>
    </location>
</feature>
<feature type="DNA-binding region" description="OmpR/PhoB-type" evidence="3">
    <location>
        <begin position="133"/>
        <end position="233"/>
    </location>
</feature>
<dbReference type="GO" id="GO:0000976">
    <property type="term" value="F:transcription cis-regulatory region binding"/>
    <property type="evidence" value="ECO:0007669"/>
    <property type="project" value="TreeGrafter"/>
</dbReference>
<dbReference type="SUPFAM" id="SSF52172">
    <property type="entry name" value="CheY-like"/>
    <property type="match status" value="1"/>
</dbReference>
<organism evidence="6 7">
    <name type="scientific">Amphritea opalescens</name>
    <dbReference type="NCBI Taxonomy" id="2490544"/>
    <lineage>
        <taxon>Bacteria</taxon>
        <taxon>Pseudomonadati</taxon>
        <taxon>Pseudomonadota</taxon>
        <taxon>Gammaproteobacteria</taxon>
        <taxon>Oceanospirillales</taxon>
        <taxon>Oceanospirillaceae</taxon>
        <taxon>Amphritea</taxon>
    </lineage>
</organism>
<protein>
    <submittedName>
        <fullName evidence="6">DNA-binding response regulator</fullName>
    </submittedName>
</protein>
<dbReference type="InterPro" id="IPR039420">
    <property type="entry name" value="WalR-like"/>
</dbReference>
<evidence type="ECO:0000256" key="1">
    <source>
        <dbReference type="ARBA" id="ARBA00023125"/>
    </source>
</evidence>
<dbReference type="InterPro" id="IPR036388">
    <property type="entry name" value="WH-like_DNA-bd_sf"/>
</dbReference>
<dbReference type="PANTHER" id="PTHR48111">
    <property type="entry name" value="REGULATOR OF RPOS"/>
    <property type="match status" value="1"/>
</dbReference>
<dbReference type="InterPro" id="IPR001789">
    <property type="entry name" value="Sig_transdc_resp-reg_receiver"/>
</dbReference>
<dbReference type="GO" id="GO:0000156">
    <property type="term" value="F:phosphorelay response regulator activity"/>
    <property type="evidence" value="ECO:0007669"/>
    <property type="project" value="TreeGrafter"/>
</dbReference>
<comment type="caution">
    <text evidence="6">The sequence shown here is derived from an EMBL/GenBank/DDBJ whole genome shotgun (WGS) entry which is preliminary data.</text>
</comment>
<dbReference type="EMBL" id="RQXW01000001">
    <property type="protein sequence ID" value="RTE67474.1"/>
    <property type="molecule type" value="Genomic_DNA"/>
</dbReference>
<evidence type="ECO:0000256" key="3">
    <source>
        <dbReference type="PROSITE-ProRule" id="PRU01091"/>
    </source>
</evidence>
<accession>A0A430KVT2</accession>
<keyword evidence="7" id="KW-1185">Reference proteome</keyword>
<dbReference type="InterPro" id="IPR016032">
    <property type="entry name" value="Sig_transdc_resp-reg_C-effctor"/>
</dbReference>
<evidence type="ECO:0000313" key="6">
    <source>
        <dbReference type="EMBL" id="RTE67474.1"/>
    </source>
</evidence>
<dbReference type="GO" id="GO:0032993">
    <property type="term" value="C:protein-DNA complex"/>
    <property type="evidence" value="ECO:0007669"/>
    <property type="project" value="TreeGrafter"/>
</dbReference>
<dbReference type="GO" id="GO:0005829">
    <property type="term" value="C:cytosol"/>
    <property type="evidence" value="ECO:0007669"/>
    <property type="project" value="TreeGrafter"/>
</dbReference>
<dbReference type="CDD" id="cd00383">
    <property type="entry name" value="trans_reg_C"/>
    <property type="match status" value="1"/>
</dbReference>
<dbReference type="GO" id="GO:0006355">
    <property type="term" value="P:regulation of DNA-templated transcription"/>
    <property type="evidence" value="ECO:0007669"/>
    <property type="project" value="InterPro"/>
</dbReference>
<dbReference type="Gene3D" id="1.10.10.10">
    <property type="entry name" value="Winged helix-like DNA-binding domain superfamily/Winged helix DNA-binding domain"/>
    <property type="match status" value="1"/>
</dbReference>
<dbReference type="Pfam" id="PF00486">
    <property type="entry name" value="Trans_reg_C"/>
    <property type="match status" value="1"/>
</dbReference>
<reference evidence="6 7" key="1">
    <citation type="submission" date="2018-11" db="EMBL/GenBank/DDBJ databases">
        <title>The draft genome sequence of Amphritea opalescens ANRC-JH13T.</title>
        <authorList>
            <person name="Fang Z."/>
            <person name="Zhang Y."/>
            <person name="Han X."/>
        </authorList>
    </citation>
    <scope>NUCLEOTIDE SEQUENCE [LARGE SCALE GENOMIC DNA]</scope>
    <source>
        <strain evidence="6 7">ANRC-JH13</strain>
    </source>
</reference>
<evidence type="ECO:0000259" key="5">
    <source>
        <dbReference type="PROSITE" id="PS51755"/>
    </source>
</evidence>
<dbReference type="PROSITE" id="PS51755">
    <property type="entry name" value="OMPR_PHOB"/>
    <property type="match status" value="1"/>
</dbReference>